<dbReference type="AlphaFoldDB" id="A0A229UTR1"/>
<name>A0A229UTR1_9BACL</name>
<organism evidence="2 3">
    <name type="scientific">Paenibacillus rigui</name>
    <dbReference type="NCBI Taxonomy" id="554312"/>
    <lineage>
        <taxon>Bacteria</taxon>
        <taxon>Bacillati</taxon>
        <taxon>Bacillota</taxon>
        <taxon>Bacilli</taxon>
        <taxon>Bacillales</taxon>
        <taxon>Paenibacillaceae</taxon>
        <taxon>Paenibacillus</taxon>
    </lineage>
</organism>
<evidence type="ECO:0000256" key="1">
    <source>
        <dbReference type="SAM" id="SignalP"/>
    </source>
</evidence>
<comment type="caution">
    <text evidence="2">The sequence shown here is derived from an EMBL/GenBank/DDBJ whole genome shotgun (WGS) entry which is preliminary data.</text>
</comment>
<accession>A0A229UTR1</accession>
<gene>
    <name evidence="2" type="ORF">CF651_07995</name>
</gene>
<dbReference type="OrthoDB" id="2545931at2"/>
<proteinExistence type="predicted"/>
<evidence type="ECO:0000313" key="3">
    <source>
        <dbReference type="Proteomes" id="UP000215509"/>
    </source>
</evidence>
<protein>
    <submittedName>
        <fullName evidence="2">Uncharacterized protein</fullName>
    </submittedName>
</protein>
<dbReference type="Proteomes" id="UP000215509">
    <property type="component" value="Unassembled WGS sequence"/>
</dbReference>
<feature type="chain" id="PRO_5039318534" evidence="1">
    <location>
        <begin position="26"/>
        <end position="584"/>
    </location>
</feature>
<dbReference type="EMBL" id="NMQW01000012">
    <property type="protein sequence ID" value="OXM86782.1"/>
    <property type="molecule type" value="Genomic_DNA"/>
</dbReference>
<sequence>MRTKLKKAAAAALITSMLMSFNCSAVLADDMQEVTIDNRYPATLNGPLQVKVNGFLSEHTLSGTRIGIQVKMYNISNDTVRVPDYEVRILTENGAKYVLKGSADNAVSVPPLSNINLSYLAQIDLPVNLKPTDLVWIDVNKDVYPKQETTLLDLPVSNLVWYGDNSAITDASAVKAWGETFTIPSVDSALTYTPVSLTTDFKDQTPVQLIKLLVQNPGAKSEPIPPIVLNGKSASQIYKGSRSDQSVTNLDPGEKKYIYYSIPTDLDTQLSSFTLSTVETYVTPNRADVSAAVSYAIGRLSIGLPTAEQASNDSTKPIAYTMNTTLPIDPINNVVNPNISVSVVDLQLYENKGMGYQTGIAKLKFSNQSDKPLPVPQFAAELVGSGFSYAGTRNNATSTLIVPGTDYVVTYSFVLPLKDAKEQYVLRLIDQKTAAPYKVTFSQAIVNVSHPAQDPLKAALYPYELSIHDWALSTLAGLSQATQSYAYSYKLSINMDLVSNIPVMVDSKFNKLLMELNNANGRTIATTTLDLNGDNRLTTGQQLIYFKDTQSDQLEYPLTLNLYEVIDTPNGPARRLVSTLQQGK</sequence>
<keyword evidence="1" id="KW-0732">Signal</keyword>
<feature type="signal peptide" evidence="1">
    <location>
        <begin position="1"/>
        <end position="25"/>
    </location>
</feature>
<keyword evidence="3" id="KW-1185">Reference proteome</keyword>
<reference evidence="2 3" key="1">
    <citation type="submission" date="2017-07" db="EMBL/GenBank/DDBJ databases">
        <title>Genome sequencing and assembly of Paenibacillus rigui.</title>
        <authorList>
            <person name="Mayilraj S."/>
        </authorList>
    </citation>
    <scope>NUCLEOTIDE SEQUENCE [LARGE SCALE GENOMIC DNA]</scope>
    <source>
        <strain evidence="2 3">JCM 16352</strain>
    </source>
</reference>
<evidence type="ECO:0000313" key="2">
    <source>
        <dbReference type="EMBL" id="OXM86782.1"/>
    </source>
</evidence>
<dbReference type="RefSeq" id="WP_094014331.1">
    <property type="nucleotide sequence ID" value="NZ_NMQW01000012.1"/>
</dbReference>